<evidence type="ECO:0000313" key="2">
    <source>
        <dbReference type="EMBL" id="SDL75630.1"/>
    </source>
</evidence>
<name>A0A1G9MN04_9FIRM</name>
<keyword evidence="3" id="KW-1185">Reference proteome</keyword>
<reference evidence="2 3" key="1">
    <citation type="submission" date="2016-10" db="EMBL/GenBank/DDBJ databases">
        <authorList>
            <person name="de Groot N.N."/>
        </authorList>
    </citation>
    <scope>NUCLEOTIDE SEQUENCE [LARGE SCALE GENOMIC DNA]</scope>
    <source>
        <strain evidence="2 3">DSM 797</strain>
    </source>
</reference>
<dbReference type="RefSeq" id="WP_092724986.1">
    <property type="nucleotide sequence ID" value="NZ_FNGW01000003.1"/>
</dbReference>
<dbReference type="InterPro" id="IPR014875">
    <property type="entry name" value="Mor_transcription_activator"/>
</dbReference>
<proteinExistence type="predicted"/>
<feature type="domain" description="Mor transcription activator" evidence="1">
    <location>
        <begin position="17"/>
        <end position="82"/>
    </location>
</feature>
<dbReference type="InterPro" id="IPR009057">
    <property type="entry name" value="Homeodomain-like_sf"/>
</dbReference>
<accession>A0A1G9MN04</accession>
<dbReference type="Gene3D" id="1.10.10.60">
    <property type="entry name" value="Homeodomain-like"/>
    <property type="match status" value="1"/>
</dbReference>
<dbReference type="STRING" id="1121325.SAMN04515677_103289"/>
<dbReference type="EMBL" id="FNGW01000003">
    <property type="protein sequence ID" value="SDL75630.1"/>
    <property type="molecule type" value="Genomic_DNA"/>
</dbReference>
<dbReference type="AlphaFoldDB" id="A0A1G9MN04"/>
<evidence type="ECO:0000313" key="3">
    <source>
        <dbReference type="Proteomes" id="UP000199068"/>
    </source>
</evidence>
<dbReference type="SUPFAM" id="SSF46689">
    <property type="entry name" value="Homeodomain-like"/>
    <property type="match status" value="1"/>
</dbReference>
<organism evidence="2 3">
    <name type="scientific">Romboutsia lituseburensis DSM 797</name>
    <dbReference type="NCBI Taxonomy" id="1121325"/>
    <lineage>
        <taxon>Bacteria</taxon>
        <taxon>Bacillati</taxon>
        <taxon>Bacillota</taxon>
        <taxon>Clostridia</taxon>
        <taxon>Peptostreptococcales</taxon>
        <taxon>Peptostreptococcaceae</taxon>
        <taxon>Romboutsia</taxon>
    </lineage>
</organism>
<sequence length="86" mass="9807">MLEYLTKEDLPESLGDIIDTIGIENVKELIKLAGGGNVYIPSENSVIKSFRNKLIKENFDGNYKDLARRFGITEMQVRNIINYKKA</sequence>
<evidence type="ECO:0000259" key="1">
    <source>
        <dbReference type="Pfam" id="PF08765"/>
    </source>
</evidence>
<protein>
    <submittedName>
        <fullName evidence="2">Mor transcription activator family protein</fullName>
    </submittedName>
</protein>
<gene>
    <name evidence="2" type="ORF">SAMN04515677_103289</name>
</gene>
<dbReference type="Proteomes" id="UP000199068">
    <property type="component" value="Unassembled WGS sequence"/>
</dbReference>
<dbReference type="Pfam" id="PF08765">
    <property type="entry name" value="Mor"/>
    <property type="match status" value="1"/>
</dbReference>